<keyword evidence="2" id="KW-0175">Coiled coil</keyword>
<evidence type="ECO:0000256" key="2">
    <source>
        <dbReference type="SAM" id="Coils"/>
    </source>
</evidence>
<keyword evidence="1" id="KW-0802">TPR repeat</keyword>
<accession>A0A6N8L4K6</accession>
<evidence type="ECO:0000256" key="1">
    <source>
        <dbReference type="PROSITE-ProRule" id="PRU00339"/>
    </source>
</evidence>
<keyword evidence="5" id="KW-1185">Reference proteome</keyword>
<dbReference type="EMBL" id="WSQA01000019">
    <property type="protein sequence ID" value="MVZ64044.1"/>
    <property type="molecule type" value="Genomic_DNA"/>
</dbReference>
<dbReference type="OrthoDB" id="1413523at2"/>
<dbReference type="Gene3D" id="1.25.40.10">
    <property type="entry name" value="Tetratricopeptide repeat domain"/>
    <property type="match status" value="1"/>
</dbReference>
<dbReference type="AlphaFoldDB" id="A0A6N8L4K6"/>
<dbReference type="InterPro" id="IPR011990">
    <property type="entry name" value="TPR-like_helical_dom_sf"/>
</dbReference>
<reference evidence="4 5" key="1">
    <citation type="submission" date="2019-12" db="EMBL/GenBank/DDBJ databases">
        <authorList>
            <person name="Dong K."/>
        </authorList>
    </citation>
    <scope>NUCLEOTIDE SEQUENCE [LARGE SCALE GENOMIC DNA]</scope>
    <source>
        <strain evidence="4 5">JCM 31225</strain>
    </source>
</reference>
<gene>
    <name evidence="4" type="ORF">GQF63_18625</name>
</gene>
<feature type="repeat" description="TPR" evidence="1">
    <location>
        <begin position="29"/>
        <end position="62"/>
    </location>
</feature>
<dbReference type="InterPro" id="IPR019734">
    <property type="entry name" value="TPR_rpt"/>
</dbReference>
<dbReference type="Proteomes" id="UP000435036">
    <property type="component" value="Unassembled WGS sequence"/>
</dbReference>
<evidence type="ECO:0000313" key="5">
    <source>
        <dbReference type="Proteomes" id="UP000435036"/>
    </source>
</evidence>
<comment type="caution">
    <text evidence="4">The sequence shown here is derived from an EMBL/GenBank/DDBJ whole genome shotgun (WGS) entry which is preliminary data.</text>
</comment>
<keyword evidence="3" id="KW-0812">Transmembrane</keyword>
<keyword evidence="3" id="KW-1133">Transmembrane helix</keyword>
<evidence type="ECO:0000256" key="3">
    <source>
        <dbReference type="SAM" id="Phobius"/>
    </source>
</evidence>
<organism evidence="4 5">
    <name type="scientific">Sphingobacterium humi</name>
    <dbReference type="NCBI Taxonomy" id="1796905"/>
    <lineage>
        <taxon>Bacteria</taxon>
        <taxon>Pseudomonadati</taxon>
        <taxon>Bacteroidota</taxon>
        <taxon>Sphingobacteriia</taxon>
        <taxon>Sphingobacteriales</taxon>
        <taxon>Sphingobacteriaceae</taxon>
        <taxon>Sphingobacterium</taxon>
    </lineage>
</organism>
<feature type="coiled-coil region" evidence="2">
    <location>
        <begin position="317"/>
        <end position="344"/>
    </location>
</feature>
<dbReference type="SUPFAM" id="SSF48452">
    <property type="entry name" value="TPR-like"/>
    <property type="match status" value="1"/>
</dbReference>
<proteinExistence type="predicted"/>
<sequence length="449" mass="52165">MQLEKSLPYFMAASFKIGEISPSTLLTPDDSYRALGYFFGTIGEYQDAVAYLKKALHYSAAGSNKRATLLDNLGLYYLQARDTAIAYGYLKEAETLAEAQKDELRLAKVKGNLGQIALGKGLLDSAMAYVEEDIRLSQLVNDGANVCFAGVLKAKIYAAQQNWPALQKTLEWLRSILPTIRYKTEVWIETEKLKVLLAAQLGDKYMELDARRSLSILQDSIDFGENFHAIQRTKIQVAKERFLNERKISSLKMDQQKTLRIMFIIIICLLLVISCIAYIDSRRKQRIRYSRYERKVLAFRMEKLLLDQKLERTNRTMDSYLKYLEEKNRQIEGLQTEIKRINLSKSAYIEEKNGKLRQVLYSHVMTDEHWRKFKQLFEEKFPSYYGQMRRDFSDLSEKSIRFIVLQKLGLSSHETANVLGVSLEAVKKYNQRLRKRFGEEYETVMELIS</sequence>
<keyword evidence="3" id="KW-0472">Membrane</keyword>
<name>A0A6N8L4K6_9SPHI</name>
<evidence type="ECO:0000313" key="4">
    <source>
        <dbReference type="EMBL" id="MVZ64044.1"/>
    </source>
</evidence>
<protein>
    <submittedName>
        <fullName evidence="4">Uncharacterized protein</fullName>
    </submittedName>
</protein>
<feature type="transmembrane region" description="Helical" evidence="3">
    <location>
        <begin position="259"/>
        <end position="279"/>
    </location>
</feature>
<dbReference type="RefSeq" id="WP_160370762.1">
    <property type="nucleotide sequence ID" value="NZ_WSQA01000019.1"/>
</dbReference>
<dbReference type="PROSITE" id="PS50005">
    <property type="entry name" value="TPR"/>
    <property type="match status" value="1"/>
</dbReference>